<evidence type="ECO:0000256" key="1">
    <source>
        <dbReference type="PIRSR" id="PIRSR601310-1"/>
    </source>
</evidence>
<dbReference type="STRING" id="1802362.A2806_01300"/>
<dbReference type="InterPro" id="IPR011146">
    <property type="entry name" value="HIT-like"/>
</dbReference>
<comment type="caution">
    <text evidence="5">The sequence shown here is derived from an EMBL/GenBank/DDBJ whole genome shotgun (WGS) entry which is preliminary data.</text>
</comment>
<reference evidence="5 6" key="1">
    <citation type="journal article" date="2016" name="Nat. Commun.">
        <title>Thousands of microbial genomes shed light on interconnected biogeochemical processes in an aquifer system.</title>
        <authorList>
            <person name="Anantharaman K."/>
            <person name="Brown C.T."/>
            <person name="Hug L.A."/>
            <person name="Sharon I."/>
            <person name="Castelle C.J."/>
            <person name="Probst A.J."/>
            <person name="Thomas B.C."/>
            <person name="Singh A."/>
            <person name="Wilkins M.J."/>
            <person name="Karaoz U."/>
            <person name="Brodie E.L."/>
            <person name="Williams K.H."/>
            <person name="Hubbard S.S."/>
            <person name="Banfield J.F."/>
        </authorList>
    </citation>
    <scope>NUCLEOTIDE SEQUENCE [LARGE SCALE GENOMIC DNA]</scope>
</reference>
<sequence length="115" mass="12692">MGCIFCEIINRGQKGDIIFETKELVAFKDIHPKAPVHILVVPRQHIVSLVDTDASRREILGNLFSAAADIARMQGIAESGFKVVMNVGRGGGQIIDHLHVHVLGGWKEEDNRELP</sequence>
<evidence type="ECO:0000256" key="2">
    <source>
        <dbReference type="PIRSR" id="PIRSR601310-3"/>
    </source>
</evidence>
<dbReference type="PROSITE" id="PS51084">
    <property type="entry name" value="HIT_2"/>
    <property type="match status" value="1"/>
</dbReference>
<evidence type="ECO:0000256" key="3">
    <source>
        <dbReference type="PROSITE-ProRule" id="PRU00464"/>
    </source>
</evidence>
<organism evidence="5 6">
    <name type="scientific">Candidatus Terrybacteria bacterium RIFCSPHIGHO2_01_FULL_48_17</name>
    <dbReference type="NCBI Taxonomy" id="1802362"/>
    <lineage>
        <taxon>Bacteria</taxon>
        <taxon>Candidatus Terryibacteriota</taxon>
    </lineage>
</organism>
<feature type="domain" description="HIT" evidence="4">
    <location>
        <begin position="4"/>
        <end position="113"/>
    </location>
</feature>
<dbReference type="AlphaFoldDB" id="A0A1G2PIW3"/>
<dbReference type="InterPro" id="IPR036265">
    <property type="entry name" value="HIT-like_sf"/>
</dbReference>
<dbReference type="CDD" id="cd01276">
    <property type="entry name" value="PKCI_related"/>
    <property type="match status" value="1"/>
</dbReference>
<dbReference type="PROSITE" id="PS00892">
    <property type="entry name" value="HIT_1"/>
    <property type="match status" value="1"/>
</dbReference>
<feature type="short sequence motif" description="Histidine triad motif" evidence="2 3">
    <location>
        <begin position="97"/>
        <end position="101"/>
    </location>
</feature>
<dbReference type="Pfam" id="PF01230">
    <property type="entry name" value="HIT"/>
    <property type="match status" value="1"/>
</dbReference>
<dbReference type="SUPFAM" id="SSF54197">
    <property type="entry name" value="HIT-like"/>
    <property type="match status" value="1"/>
</dbReference>
<evidence type="ECO:0000313" key="6">
    <source>
        <dbReference type="Proteomes" id="UP000177629"/>
    </source>
</evidence>
<evidence type="ECO:0000313" key="5">
    <source>
        <dbReference type="EMBL" id="OHA47719.1"/>
    </source>
</evidence>
<evidence type="ECO:0000259" key="4">
    <source>
        <dbReference type="PROSITE" id="PS51084"/>
    </source>
</evidence>
<dbReference type="InterPro" id="IPR019808">
    <property type="entry name" value="Histidine_triad_CS"/>
</dbReference>
<gene>
    <name evidence="5" type="ORF">A2806_01300</name>
</gene>
<accession>A0A1G2PIW3</accession>
<dbReference type="GO" id="GO:0003824">
    <property type="term" value="F:catalytic activity"/>
    <property type="evidence" value="ECO:0007669"/>
    <property type="project" value="InterPro"/>
</dbReference>
<dbReference type="InterPro" id="IPR001310">
    <property type="entry name" value="Histidine_triad_HIT"/>
</dbReference>
<dbReference type="PANTHER" id="PTHR23089">
    <property type="entry name" value="HISTIDINE TRIAD HIT PROTEIN"/>
    <property type="match status" value="1"/>
</dbReference>
<dbReference type="Gene3D" id="3.30.428.10">
    <property type="entry name" value="HIT-like"/>
    <property type="match status" value="1"/>
</dbReference>
<protein>
    <submittedName>
        <fullName evidence="5">Histidine triad nucleotide-binding protein</fullName>
    </submittedName>
</protein>
<dbReference type="PRINTS" id="PR00332">
    <property type="entry name" value="HISTRIAD"/>
</dbReference>
<dbReference type="EMBL" id="MHSS01000014">
    <property type="protein sequence ID" value="OHA47719.1"/>
    <property type="molecule type" value="Genomic_DNA"/>
</dbReference>
<dbReference type="Proteomes" id="UP000177629">
    <property type="component" value="Unassembled WGS sequence"/>
</dbReference>
<name>A0A1G2PIW3_9BACT</name>
<feature type="active site" description="Tele-AMP-histidine intermediate" evidence="1">
    <location>
        <position position="99"/>
    </location>
</feature>
<proteinExistence type="predicted"/>